<dbReference type="Proteomes" id="UP000016587">
    <property type="component" value="Chromosome"/>
</dbReference>
<sequence length="134" mass="15558">MAWFSRRLTEKDIASIHLGKKKSYKLPRGSGAILFAGALLAFYREELTPEERESSVTNYLDVLALFKTEKQHYFVYYEVEFTGEQYKLGRQRFVALLKSMAEVENFLNKMSYSNSSSFRSIILSEAKIYDAAWP</sequence>
<reference evidence="1 2" key="1">
    <citation type="journal article" date="2013" name="J. Bacteriol.">
        <title>Roles of HynAB and Ech, the only two hydrogenases found in the model sulfate reducer Desulfovibrio gigas.</title>
        <authorList>
            <person name="Morais-Silva F.O."/>
            <person name="Santos C.I."/>
            <person name="Rodrigues R."/>
            <person name="Pereira I.A."/>
            <person name="Rodrigues-Pousada C."/>
        </authorList>
    </citation>
    <scope>NUCLEOTIDE SEQUENCE [LARGE SCALE GENOMIC DNA]</scope>
    <source>
        <strain evidence="2">ATCC 19364 / DSM 1382 / NCIMB 9332 / VKM B-1759</strain>
    </source>
</reference>
<evidence type="ECO:0000313" key="1">
    <source>
        <dbReference type="EMBL" id="AGW14867.1"/>
    </source>
</evidence>
<proteinExistence type="predicted"/>
<organism evidence="1 2">
    <name type="scientific">Megalodesulfovibrio gigas (strain ATCC 19364 / DSM 1382 / NCIMB 9332 / VKM B-1759)</name>
    <name type="common">Desulfovibrio gigas</name>
    <dbReference type="NCBI Taxonomy" id="1121448"/>
    <lineage>
        <taxon>Bacteria</taxon>
        <taxon>Pseudomonadati</taxon>
        <taxon>Thermodesulfobacteriota</taxon>
        <taxon>Desulfovibrionia</taxon>
        <taxon>Desulfovibrionales</taxon>
        <taxon>Desulfovibrionaceae</taxon>
        <taxon>Megalodesulfovibrio</taxon>
    </lineage>
</organism>
<dbReference type="STRING" id="1121448.DGI_3154"/>
<dbReference type="AlphaFoldDB" id="T2GFX9"/>
<accession>T2GFX9</accession>
<dbReference type="PATRIC" id="fig|1121448.10.peg.3114"/>
<name>T2GFX9_MEGG1</name>
<keyword evidence="2" id="KW-1185">Reference proteome</keyword>
<dbReference type="HOGENOM" id="CLU_1892829_0_0_7"/>
<reference evidence="2" key="2">
    <citation type="submission" date="2013-07" db="EMBL/GenBank/DDBJ databases">
        <authorList>
            <person name="Morais-Silva F.O."/>
            <person name="Rezende A.M."/>
            <person name="Pimentel C."/>
            <person name="Resende D.M."/>
            <person name="Santos C.I."/>
            <person name="Clemente C."/>
            <person name="de Oliveira L.M."/>
            <person name="da Silva S.M."/>
            <person name="Costa D.A."/>
            <person name="Varela-Raposo A."/>
            <person name="Horacio E.C.A."/>
            <person name="Matos M."/>
            <person name="Flores O."/>
            <person name="Ruiz J.C."/>
            <person name="Rodrigues-Pousada C."/>
        </authorList>
    </citation>
    <scope>NUCLEOTIDE SEQUENCE [LARGE SCALE GENOMIC DNA]</scope>
    <source>
        <strain evidence="2">ATCC 19364 / DSM 1382 / NCIMB 9332 / VKM B-1759</strain>
    </source>
</reference>
<evidence type="ECO:0000313" key="2">
    <source>
        <dbReference type="Proteomes" id="UP000016587"/>
    </source>
</evidence>
<dbReference type="KEGG" id="dgg:DGI_3154"/>
<protein>
    <submittedName>
        <fullName evidence="1">Uncharacterized protein</fullName>
    </submittedName>
</protein>
<dbReference type="eggNOG" id="ENOG5030FDR">
    <property type="taxonomic scope" value="Bacteria"/>
</dbReference>
<gene>
    <name evidence="1" type="ORF">DGI_3154</name>
</gene>
<dbReference type="EMBL" id="CP006585">
    <property type="protein sequence ID" value="AGW14867.1"/>
    <property type="molecule type" value="Genomic_DNA"/>
</dbReference>